<proteinExistence type="predicted"/>
<reference evidence="1" key="1">
    <citation type="submission" date="2013-08" db="EMBL/GenBank/DDBJ databases">
        <authorList>
            <person name="Mendez C."/>
            <person name="Richter M."/>
            <person name="Ferrer M."/>
            <person name="Sanchez J."/>
        </authorList>
    </citation>
    <scope>NUCLEOTIDE SEQUENCE</scope>
</reference>
<gene>
    <name evidence="1" type="ORF">B1B_15266</name>
</gene>
<accession>T1ACU6</accession>
<sequence length="123" mass="13991">MNHPDPAASYVASVVTLYIEMPETPMRVSASDQWLARSLHQDGVPLETVEMALLLGSLRRLIRPHDAPRLAPIRSLAYFRPVIDELLENPAPENYRDYLRIKLRQVAKTLPADGRKNTFSDVR</sequence>
<dbReference type="EMBL" id="AUZY01010146">
    <property type="protein sequence ID" value="EQD39675.1"/>
    <property type="molecule type" value="Genomic_DNA"/>
</dbReference>
<evidence type="ECO:0000313" key="1">
    <source>
        <dbReference type="EMBL" id="EQD39675.1"/>
    </source>
</evidence>
<comment type="caution">
    <text evidence="1">The sequence shown here is derived from an EMBL/GenBank/DDBJ whole genome shotgun (WGS) entry which is preliminary data.</text>
</comment>
<organism evidence="1">
    <name type="scientific">mine drainage metagenome</name>
    <dbReference type="NCBI Taxonomy" id="410659"/>
    <lineage>
        <taxon>unclassified sequences</taxon>
        <taxon>metagenomes</taxon>
        <taxon>ecological metagenomes</taxon>
    </lineage>
</organism>
<reference evidence="1" key="2">
    <citation type="journal article" date="2014" name="ISME J.">
        <title>Microbial stratification in low pH oxic and suboxic macroscopic growths along an acid mine drainage.</title>
        <authorList>
            <person name="Mendez-Garcia C."/>
            <person name="Mesa V."/>
            <person name="Sprenger R.R."/>
            <person name="Richter M."/>
            <person name="Diez M.S."/>
            <person name="Solano J."/>
            <person name="Bargiela R."/>
            <person name="Golyshina O.V."/>
            <person name="Manteca A."/>
            <person name="Ramos J.L."/>
            <person name="Gallego J.R."/>
            <person name="Llorente I."/>
            <person name="Martins Dos Santos V.A."/>
            <person name="Jensen O.N."/>
            <person name="Pelaez A.I."/>
            <person name="Sanchez J."/>
            <person name="Ferrer M."/>
        </authorList>
    </citation>
    <scope>NUCLEOTIDE SEQUENCE</scope>
</reference>
<name>T1ACU6_9ZZZZ</name>
<protein>
    <submittedName>
        <fullName evidence="1">Uncharacterized protein</fullName>
    </submittedName>
</protein>
<dbReference type="AlphaFoldDB" id="T1ACU6"/>